<dbReference type="STRING" id="683260.SAMN05421874_11065"/>
<name>A0A1G9DZ93_9ACTN</name>
<reference evidence="2 3" key="1">
    <citation type="submission" date="2016-10" db="EMBL/GenBank/DDBJ databases">
        <authorList>
            <person name="de Groot N.N."/>
        </authorList>
    </citation>
    <scope>NUCLEOTIDE SEQUENCE [LARGE SCALE GENOMIC DNA]</scope>
    <source>
        <strain evidence="2 3">CGMCC 4.5681</strain>
    </source>
</reference>
<dbReference type="EMBL" id="FNFB01000010">
    <property type="protein sequence ID" value="SDK69175.1"/>
    <property type="molecule type" value="Genomic_DNA"/>
</dbReference>
<protein>
    <recommendedName>
        <fullName evidence="4">Ribbon-helix-helix protein, copG family</fullName>
    </recommendedName>
</protein>
<evidence type="ECO:0008006" key="4">
    <source>
        <dbReference type="Google" id="ProtNLM"/>
    </source>
</evidence>
<evidence type="ECO:0000256" key="1">
    <source>
        <dbReference type="SAM" id="MobiDB-lite"/>
    </source>
</evidence>
<gene>
    <name evidence="2" type="ORF">SAMN05421874_11065</name>
</gene>
<dbReference type="Proteomes" id="UP000198683">
    <property type="component" value="Unassembled WGS sequence"/>
</dbReference>
<dbReference type="AlphaFoldDB" id="A0A1G9DZ93"/>
<organism evidence="2 3">
    <name type="scientific">Nonomuraea maritima</name>
    <dbReference type="NCBI Taxonomy" id="683260"/>
    <lineage>
        <taxon>Bacteria</taxon>
        <taxon>Bacillati</taxon>
        <taxon>Actinomycetota</taxon>
        <taxon>Actinomycetes</taxon>
        <taxon>Streptosporangiales</taxon>
        <taxon>Streptosporangiaceae</taxon>
        <taxon>Nonomuraea</taxon>
    </lineage>
</organism>
<keyword evidence="3" id="KW-1185">Reference proteome</keyword>
<evidence type="ECO:0000313" key="3">
    <source>
        <dbReference type="Proteomes" id="UP000198683"/>
    </source>
</evidence>
<feature type="region of interest" description="Disordered" evidence="1">
    <location>
        <begin position="56"/>
        <end position="76"/>
    </location>
</feature>
<accession>A0A1G9DZ93</accession>
<feature type="compositionally biased region" description="Acidic residues" evidence="1">
    <location>
        <begin position="56"/>
        <end position="68"/>
    </location>
</feature>
<sequence length="76" mass="7948">MKVMPRNPSYSLSGTAQDLIDACSEKAGLSRSAWVEKAVIYYALVTGAPAEQSSEEALAEALADEQEAAADGRDAA</sequence>
<evidence type="ECO:0000313" key="2">
    <source>
        <dbReference type="EMBL" id="SDK69175.1"/>
    </source>
</evidence>
<proteinExistence type="predicted"/>